<comment type="caution">
    <text evidence="1">The sequence shown here is derived from an EMBL/GenBank/DDBJ whole genome shotgun (WGS) entry which is preliminary data.</text>
</comment>
<dbReference type="AlphaFoldDB" id="A0AAV4S1Y2"/>
<sequence>MEDLLSSIKSCLETHISPITEEPETSDTEQVRQNYFQNGQTGHMAPKILGGLIFTHSLFDFASTDPNEI</sequence>
<evidence type="ECO:0000313" key="1">
    <source>
        <dbReference type="EMBL" id="GIY27066.1"/>
    </source>
</evidence>
<accession>A0AAV4S1Y2</accession>
<name>A0AAV4S1Y2_9ARAC</name>
<keyword evidence="2" id="KW-1185">Reference proteome</keyword>
<dbReference type="Proteomes" id="UP001054837">
    <property type="component" value="Unassembled WGS sequence"/>
</dbReference>
<reference evidence="1 2" key="1">
    <citation type="submission" date="2021-06" db="EMBL/GenBank/DDBJ databases">
        <title>Caerostris darwini draft genome.</title>
        <authorList>
            <person name="Kono N."/>
            <person name="Arakawa K."/>
        </authorList>
    </citation>
    <scope>NUCLEOTIDE SEQUENCE [LARGE SCALE GENOMIC DNA]</scope>
</reference>
<dbReference type="EMBL" id="BPLQ01007013">
    <property type="protein sequence ID" value="GIY27066.1"/>
    <property type="molecule type" value="Genomic_DNA"/>
</dbReference>
<proteinExistence type="predicted"/>
<evidence type="ECO:0000313" key="2">
    <source>
        <dbReference type="Proteomes" id="UP001054837"/>
    </source>
</evidence>
<organism evidence="1 2">
    <name type="scientific">Caerostris darwini</name>
    <dbReference type="NCBI Taxonomy" id="1538125"/>
    <lineage>
        <taxon>Eukaryota</taxon>
        <taxon>Metazoa</taxon>
        <taxon>Ecdysozoa</taxon>
        <taxon>Arthropoda</taxon>
        <taxon>Chelicerata</taxon>
        <taxon>Arachnida</taxon>
        <taxon>Araneae</taxon>
        <taxon>Araneomorphae</taxon>
        <taxon>Entelegynae</taxon>
        <taxon>Araneoidea</taxon>
        <taxon>Araneidae</taxon>
        <taxon>Caerostris</taxon>
    </lineage>
</organism>
<protein>
    <submittedName>
        <fullName evidence="1">Uncharacterized protein</fullName>
    </submittedName>
</protein>
<gene>
    <name evidence="1" type="ORF">CDAR_504331</name>
</gene>